<keyword evidence="4" id="KW-1185">Reference proteome</keyword>
<reference evidence="3 4" key="1">
    <citation type="journal article" date="2013" name="Genome Biol. Evol.">
        <title>Genomes of Stigonematalean cyanobacteria (subsection V) and the evolution of oxygenic photosynthesis from prokaryotes to plastids.</title>
        <authorList>
            <person name="Dagan T."/>
            <person name="Roettger M."/>
            <person name="Stucken K."/>
            <person name="Landan G."/>
            <person name="Koch R."/>
            <person name="Major P."/>
            <person name="Gould S.B."/>
            <person name="Goremykin V.V."/>
            <person name="Rippka R."/>
            <person name="Tandeau de Marsac N."/>
            <person name="Gugger M."/>
            <person name="Lockhart P.J."/>
            <person name="Allen J.F."/>
            <person name="Brune I."/>
            <person name="Maus I."/>
            <person name="Puhler A."/>
            <person name="Martin W.F."/>
        </authorList>
    </citation>
    <scope>NUCLEOTIDE SEQUENCE [LARGE SCALE GENOMIC DNA]</scope>
    <source>
        <strain evidence="3 4">PCC 7110</strain>
    </source>
</reference>
<keyword evidence="1" id="KW-0472">Membrane</keyword>
<evidence type="ECO:0000313" key="4">
    <source>
        <dbReference type="Proteomes" id="UP000076925"/>
    </source>
</evidence>
<dbReference type="Gene3D" id="3.40.50.1110">
    <property type="entry name" value="SGNH hydrolase"/>
    <property type="match status" value="1"/>
</dbReference>
<dbReference type="STRING" id="128403.WA1_32745"/>
<name>A0A139X459_9CYAN</name>
<feature type="transmembrane region" description="Helical" evidence="1">
    <location>
        <begin position="40"/>
        <end position="59"/>
    </location>
</feature>
<dbReference type="InterPro" id="IPR013830">
    <property type="entry name" value="SGNH_hydro"/>
</dbReference>
<gene>
    <name evidence="3" type="ORF">WA1_32745</name>
</gene>
<dbReference type="EMBL" id="ANNX02000035">
    <property type="protein sequence ID" value="KYC39487.1"/>
    <property type="molecule type" value="Genomic_DNA"/>
</dbReference>
<keyword evidence="1" id="KW-0812">Transmembrane</keyword>
<sequence>MGKYAKKSVMAIQNQACHLLTKNKSSESVSKKTPRGKWGLIDLAATILCFFPISTATAATKVMSLGDSLCAGNIAVLRSTVAKTKFGSTIDWVGTKKDGAYKDPDHECHGGWSAAQVLQQPGANVRLPSWEGKPGSIRNWVQETKPDVVLMMLGTNDFFGSDVRGDNTSSFLTKSLQGIIDEIFLVSPNARIVVASMPPFKWDIQNGVDANKTRTAANAFLKNRVTELSKKGKRIVFLDMHGAIIAQMKKGEIFNGDGLHFNDEGNKFVAEMWTRALKDIL</sequence>
<dbReference type="Proteomes" id="UP000076925">
    <property type="component" value="Unassembled WGS sequence"/>
</dbReference>
<dbReference type="InterPro" id="IPR051532">
    <property type="entry name" value="Ester_Hydrolysis_Enzymes"/>
</dbReference>
<dbReference type="PANTHER" id="PTHR30383">
    <property type="entry name" value="THIOESTERASE 1/PROTEASE 1/LYSOPHOSPHOLIPASE L1"/>
    <property type="match status" value="1"/>
</dbReference>
<evidence type="ECO:0000256" key="1">
    <source>
        <dbReference type="SAM" id="Phobius"/>
    </source>
</evidence>
<dbReference type="SUPFAM" id="SSF52266">
    <property type="entry name" value="SGNH hydrolase"/>
    <property type="match status" value="1"/>
</dbReference>
<dbReference type="Pfam" id="PF13472">
    <property type="entry name" value="Lipase_GDSL_2"/>
    <property type="match status" value="1"/>
</dbReference>
<comment type="caution">
    <text evidence="3">The sequence shown here is derived from an EMBL/GenBank/DDBJ whole genome shotgun (WGS) entry which is preliminary data.</text>
</comment>
<protein>
    <recommendedName>
        <fullName evidence="2">SGNH hydrolase-type esterase domain-containing protein</fullName>
    </recommendedName>
</protein>
<evidence type="ECO:0000313" key="3">
    <source>
        <dbReference type="EMBL" id="KYC39487.1"/>
    </source>
</evidence>
<keyword evidence="1" id="KW-1133">Transmembrane helix</keyword>
<dbReference type="AlphaFoldDB" id="A0A139X459"/>
<feature type="domain" description="SGNH hydrolase-type esterase" evidence="2">
    <location>
        <begin position="65"/>
        <end position="267"/>
    </location>
</feature>
<organism evidence="3 4">
    <name type="scientific">Scytonema hofmannii PCC 7110</name>
    <dbReference type="NCBI Taxonomy" id="128403"/>
    <lineage>
        <taxon>Bacteria</taxon>
        <taxon>Bacillati</taxon>
        <taxon>Cyanobacteriota</taxon>
        <taxon>Cyanophyceae</taxon>
        <taxon>Nostocales</taxon>
        <taxon>Scytonemataceae</taxon>
        <taxon>Scytonema</taxon>
    </lineage>
</organism>
<evidence type="ECO:0000259" key="2">
    <source>
        <dbReference type="Pfam" id="PF13472"/>
    </source>
</evidence>
<accession>A0A139X459</accession>
<dbReference type="InterPro" id="IPR036514">
    <property type="entry name" value="SGNH_hydro_sf"/>
</dbReference>
<proteinExistence type="predicted"/>